<accession>A0ABV0R2P9</accession>
<proteinExistence type="predicted"/>
<sequence length="259" mass="27963">MLDHCYPLLSGLEYCIRGAPGGTVRSPAVTASNAGAGGMTGECCQIPWSVTRISWRISRTPLSCLPLILPLPIIVNQSAIVSTGGSCMANNCQGSGVWPIKHRASEQAPSQILSEYIQLVLPSDLVSETEPGLFSTGYMRHIRLSTSPVRRQIEIGHCINSKASVSVSLLKLSFQFPRKPREADIKLPNMTELALSDERKPLIFPPFHHQSGGEEVAVGAQTADDVICNCGPPVSEENCSRLSTRGRLTTAVLDIQLED</sequence>
<keyword evidence="2" id="KW-1185">Reference proteome</keyword>
<gene>
    <name evidence="1" type="ORF">XENOCAPTIV_015816</name>
</gene>
<evidence type="ECO:0000313" key="1">
    <source>
        <dbReference type="EMBL" id="MEQ2202316.1"/>
    </source>
</evidence>
<dbReference type="Proteomes" id="UP001434883">
    <property type="component" value="Unassembled WGS sequence"/>
</dbReference>
<dbReference type="EMBL" id="JAHRIN010033642">
    <property type="protein sequence ID" value="MEQ2202316.1"/>
    <property type="molecule type" value="Genomic_DNA"/>
</dbReference>
<reference evidence="1 2" key="1">
    <citation type="submission" date="2021-06" db="EMBL/GenBank/DDBJ databases">
        <authorList>
            <person name="Palmer J.M."/>
        </authorList>
    </citation>
    <scope>NUCLEOTIDE SEQUENCE [LARGE SCALE GENOMIC DNA]</scope>
    <source>
        <strain evidence="1 2">XC_2019</strain>
        <tissue evidence="1">Muscle</tissue>
    </source>
</reference>
<evidence type="ECO:0000313" key="2">
    <source>
        <dbReference type="Proteomes" id="UP001434883"/>
    </source>
</evidence>
<name>A0ABV0R2P9_9TELE</name>
<protein>
    <submittedName>
        <fullName evidence="1">Uncharacterized protein</fullName>
    </submittedName>
</protein>
<organism evidence="1 2">
    <name type="scientific">Xenoophorus captivus</name>
    <dbReference type="NCBI Taxonomy" id="1517983"/>
    <lineage>
        <taxon>Eukaryota</taxon>
        <taxon>Metazoa</taxon>
        <taxon>Chordata</taxon>
        <taxon>Craniata</taxon>
        <taxon>Vertebrata</taxon>
        <taxon>Euteleostomi</taxon>
        <taxon>Actinopterygii</taxon>
        <taxon>Neopterygii</taxon>
        <taxon>Teleostei</taxon>
        <taxon>Neoteleostei</taxon>
        <taxon>Acanthomorphata</taxon>
        <taxon>Ovalentaria</taxon>
        <taxon>Atherinomorphae</taxon>
        <taxon>Cyprinodontiformes</taxon>
        <taxon>Goodeidae</taxon>
        <taxon>Xenoophorus</taxon>
    </lineage>
</organism>
<comment type="caution">
    <text evidence="1">The sequence shown here is derived from an EMBL/GenBank/DDBJ whole genome shotgun (WGS) entry which is preliminary data.</text>
</comment>